<name>A0ABW2A8X3_9GAMM</name>
<protein>
    <recommendedName>
        <fullName evidence="4">Ig-like domain-containing protein</fullName>
    </recommendedName>
</protein>
<dbReference type="EMBL" id="JBHSWE010000002">
    <property type="protein sequence ID" value="MFC6673996.1"/>
    <property type="molecule type" value="Genomic_DNA"/>
</dbReference>
<dbReference type="EMBL" id="JBHSWE010000002">
    <property type="protein sequence ID" value="MFC6674329.1"/>
    <property type="molecule type" value="Genomic_DNA"/>
</dbReference>
<accession>A0ABW2A8X3</accession>
<proteinExistence type="predicted"/>
<evidence type="ECO:0000313" key="1">
    <source>
        <dbReference type="EMBL" id="MFC6673996.1"/>
    </source>
</evidence>
<reference evidence="1" key="1">
    <citation type="journal article" date="2014" name="Int. J. Syst. Evol. Microbiol.">
        <title>Complete genome of a new Firmicutes species belonging to the dominant human colonic microbiota ('Ruminococcus bicirculans') reveals two chromosomes and a selective capacity to utilize plant glucans.</title>
        <authorList>
            <consortium name="NISC Comparative Sequencing Program"/>
            <person name="Wegmann U."/>
            <person name="Louis P."/>
            <person name="Goesmann A."/>
            <person name="Henrissat B."/>
            <person name="Duncan S.H."/>
            <person name="Flint H.J."/>
        </authorList>
    </citation>
    <scope>NUCLEOTIDE SEQUENCE</scope>
    <source>
        <strain evidence="1">NBRC 111756</strain>
    </source>
</reference>
<organism evidence="1 3">
    <name type="scientific">Marinobacterium aestuariivivens</name>
    <dbReference type="NCBI Taxonomy" id="1698799"/>
    <lineage>
        <taxon>Bacteria</taxon>
        <taxon>Pseudomonadati</taxon>
        <taxon>Pseudomonadota</taxon>
        <taxon>Gammaproteobacteria</taxon>
        <taxon>Oceanospirillales</taxon>
        <taxon>Oceanospirillaceae</taxon>
        <taxon>Marinobacterium</taxon>
    </lineage>
</organism>
<dbReference type="RefSeq" id="WP_379914212.1">
    <property type="nucleotide sequence ID" value="NZ_JBHSWE010000002.1"/>
</dbReference>
<keyword evidence="3" id="KW-1185">Reference proteome</keyword>
<comment type="caution">
    <text evidence="1">The sequence shown here is derived from an EMBL/GenBank/DDBJ whole genome shotgun (WGS) entry which is preliminary data.</text>
</comment>
<reference evidence="3" key="2">
    <citation type="journal article" date="2019" name="Int. J. Syst. Evol. Microbiol.">
        <title>The Global Catalogue of Microorganisms (GCM) 10K type strain sequencing project: providing services to taxonomists for standard genome sequencing and annotation.</title>
        <authorList>
            <consortium name="The Broad Institute Genomics Platform"/>
            <consortium name="The Broad Institute Genome Sequencing Center for Infectious Disease"/>
            <person name="Wu L."/>
            <person name="Ma J."/>
        </authorList>
    </citation>
    <scope>NUCLEOTIDE SEQUENCE [LARGE SCALE GENOMIC DNA]</scope>
    <source>
        <strain evidence="3">NBRC 111756</strain>
    </source>
</reference>
<sequence>MDGKLMVPAVTQEFQRQGGGEIIQTEPLTLSDGAVVSGTYDVFATLRSDAEVPLVVNGIRIEPGQTMSVMSQHNFASSGGRINLPLRPAVAGVEGSSNLLVMTSAPNSPVLVLDVNTWVGKAKLSAEKWAVRQVIDPVSITASPEAGVVCRLTSDETAARAADPVRDPVCLLEWEQTPDEAEQVEAEAGGLKLTSLQGQAVALGEQPVSYSLYLFSGDGRKIRVGGGGDILTVSSAFGAVAYQPLGELAEVYRVIQDFDVRMKQTLGPACTLTLDALQAQDAAQNRQIGSRSNTCLFEWIEIPDGMQQDPYSESPNLFGALREKQTHMLRWRVSIFTRNGTRVTLATESHAIEAVDPPAPEIGILSEYHYADDLYMVPMAGGYLGDAIIEGELTPMDVRMSRDGEETTHETFQPGHGVSHKVFRRMVTEAADLWDETVFNIAAAYNILPEVGTEQRVRAVAVPGYDIAPQIDVDVSEALDTAPLPVTVRIGNRLMPEAAYDAATMGEWQLRLVREERFDEVVPMTDYVDAPTGEVQFNLDLSGIERAVRLVAQARLKSPIEGYERVESSQRMFLTVLRGGAIDASLEGRRLSGAAPFATVLQLALENRADTAATGDVIWEVSADGGSSWESHQANDRNRFRWYKTYEKGEYRVRAKVINVNSGAESYTETLEVIAYDAPQVTIDGARTLFVGTEARYTATATGPDGAPLEGAVIKWTQDRGETFFHEGPTLTLHSDTAQRFSFEAWVRDATAPDDDRYAYTRERAYADFRPVKGPRVFMTGPRVIETGKAYDYQVRLSPPYKGMDVELAGYFTLPNGETVDGETLRYSPTEADLAAGSMALGYTAWVKGYRDAGTEAKQDIRARVWEYVWPDFNLHLRSSASMAPAEVTARVREIAFRGQLDAPQYRWELPEGNGFTVTEDRWDDMRGLQITAPGTYPVRVTISDARGNVAVVEGTLEIGEAPPYEVAITYSASNDHSREPLELRLRPYVTGGHPRDRVVERLYQVDGEAVESSGYSARTVLEQGRHEVSLTIRSQMGKEVTKTMTVDVAENQPPVCSIRVDDGYSSWRLYAECEDVDGDMDAFEWKVNGEQVSVQSNRLTLLKSSYDDALPQVELVGYDDAGDPSSSVTAR</sequence>
<evidence type="ECO:0000313" key="3">
    <source>
        <dbReference type="Proteomes" id="UP001596422"/>
    </source>
</evidence>
<gene>
    <name evidence="1" type="ORF">ACFQDL_30835</name>
    <name evidence="2" type="ORF">ACFQDL_32580</name>
</gene>
<evidence type="ECO:0008006" key="4">
    <source>
        <dbReference type="Google" id="ProtNLM"/>
    </source>
</evidence>
<reference evidence="1" key="3">
    <citation type="submission" date="2024-09" db="EMBL/GenBank/DDBJ databases">
        <authorList>
            <person name="Sun Q."/>
            <person name="Mori K."/>
        </authorList>
    </citation>
    <scope>NUCLEOTIDE SEQUENCE</scope>
    <source>
        <strain evidence="1">NBRC 111756</strain>
    </source>
</reference>
<evidence type="ECO:0000313" key="2">
    <source>
        <dbReference type="EMBL" id="MFC6674329.1"/>
    </source>
</evidence>
<dbReference type="Proteomes" id="UP001596422">
    <property type="component" value="Unassembled WGS sequence"/>
</dbReference>